<keyword evidence="4" id="KW-1185">Reference proteome</keyword>
<name>M3CWY7_SPHMS</name>
<organism evidence="3 4">
    <name type="scientific">Sphaerulina musiva (strain SO2202)</name>
    <name type="common">Poplar stem canker fungus</name>
    <name type="synonym">Septoria musiva</name>
    <dbReference type="NCBI Taxonomy" id="692275"/>
    <lineage>
        <taxon>Eukaryota</taxon>
        <taxon>Fungi</taxon>
        <taxon>Dikarya</taxon>
        <taxon>Ascomycota</taxon>
        <taxon>Pezizomycotina</taxon>
        <taxon>Dothideomycetes</taxon>
        <taxon>Dothideomycetidae</taxon>
        <taxon>Mycosphaerellales</taxon>
        <taxon>Mycosphaerellaceae</taxon>
        <taxon>Sphaerulina</taxon>
    </lineage>
</organism>
<feature type="region of interest" description="Disordered" evidence="1">
    <location>
        <begin position="218"/>
        <end position="252"/>
    </location>
</feature>
<feature type="region of interest" description="Disordered" evidence="1">
    <location>
        <begin position="38"/>
        <end position="91"/>
    </location>
</feature>
<feature type="compositionally biased region" description="Polar residues" evidence="1">
    <location>
        <begin position="222"/>
        <end position="232"/>
    </location>
</feature>
<dbReference type="HOGENOM" id="CLU_016272_0_0_1"/>
<dbReference type="InterPro" id="IPR058706">
    <property type="entry name" value="zf-C2H2_AHC1-like"/>
</dbReference>
<feature type="region of interest" description="Disordered" evidence="1">
    <location>
        <begin position="520"/>
        <end position="630"/>
    </location>
</feature>
<dbReference type="EMBL" id="KB456271">
    <property type="protein sequence ID" value="EMF08637.1"/>
    <property type="molecule type" value="Genomic_DNA"/>
</dbReference>
<reference evidence="3 4" key="1">
    <citation type="journal article" date="2012" name="PLoS Pathog.">
        <title>Diverse lifestyles and strategies of plant pathogenesis encoded in the genomes of eighteen Dothideomycetes fungi.</title>
        <authorList>
            <person name="Ohm R.A."/>
            <person name="Feau N."/>
            <person name="Henrissat B."/>
            <person name="Schoch C.L."/>
            <person name="Horwitz B.A."/>
            <person name="Barry K.W."/>
            <person name="Condon B.J."/>
            <person name="Copeland A.C."/>
            <person name="Dhillon B."/>
            <person name="Glaser F."/>
            <person name="Hesse C.N."/>
            <person name="Kosti I."/>
            <person name="LaButti K."/>
            <person name="Lindquist E.A."/>
            <person name="Lucas S."/>
            <person name="Salamov A.A."/>
            <person name="Bradshaw R.E."/>
            <person name="Ciuffetti L."/>
            <person name="Hamelin R.C."/>
            <person name="Kema G.H.J."/>
            <person name="Lawrence C."/>
            <person name="Scott J.A."/>
            <person name="Spatafora J.W."/>
            <person name="Turgeon B.G."/>
            <person name="de Wit P.J.G.M."/>
            <person name="Zhong S."/>
            <person name="Goodwin S.B."/>
            <person name="Grigoriev I.V."/>
        </authorList>
    </citation>
    <scope>NUCLEOTIDE SEQUENCE [LARGE SCALE GENOMIC DNA]</scope>
    <source>
        <strain evidence="3 4">SO2202</strain>
    </source>
</reference>
<feature type="compositionally biased region" description="Low complexity" evidence="1">
    <location>
        <begin position="70"/>
        <end position="85"/>
    </location>
</feature>
<feature type="compositionally biased region" description="Polar residues" evidence="1">
    <location>
        <begin position="118"/>
        <end position="130"/>
    </location>
</feature>
<dbReference type="eggNOG" id="ENOG502S5YH">
    <property type="taxonomic scope" value="Eukaryota"/>
</dbReference>
<gene>
    <name evidence="3" type="ORF">SEPMUDRAFT_152253</name>
</gene>
<evidence type="ECO:0000259" key="2">
    <source>
        <dbReference type="Pfam" id="PF25909"/>
    </source>
</evidence>
<dbReference type="OrthoDB" id="5355528at2759"/>
<feature type="compositionally biased region" description="Polar residues" evidence="1">
    <location>
        <begin position="579"/>
        <end position="596"/>
    </location>
</feature>
<proteinExistence type="predicted"/>
<feature type="compositionally biased region" description="Low complexity" evidence="1">
    <location>
        <begin position="132"/>
        <end position="152"/>
    </location>
</feature>
<evidence type="ECO:0000256" key="1">
    <source>
        <dbReference type="SAM" id="MobiDB-lite"/>
    </source>
</evidence>
<dbReference type="STRING" id="692275.M3CWY7"/>
<sequence length="685" mass="72969">MQSIFRLPWCSEHQIKLSEKANLDKMRPMVEIPALQDLKRKRADSHDAVSPGQTIPMSKKQQQDFVRQCPPAAAATTTTTTSPPTLLQNPSGVSILPAQACAAATPLLPQPESAPISGPTTSAGANTPQIRQPAAAQPPVAPSQSAASPSQPRADSHTISSETASDMAPALTPLQQVIENEFNMQILMKHNELRLIEQELAKCQIALEQLRRCELRPYPGTESPSLDVSQGTGPAIAPRPGHSVPSHPAPYGVADGPYSKHYSQWLLRDPLFDSVSPEALALAEAHLHAAGRSTRSSNSSIPAPRKSASKSLGTSTRSADPLHSLPNYSAAPPKDKSQPLVLARSSDGQLVKLICNNCQRGNFSSIQGFLNHCRIAHKVDYKSHDAAALDCGRLLDAEEKASMPAEAVKAHASKPSTGRASASTASMPAKAQSGLVHPLNSGSLPAAEHRPIAKANAKPVPSLSTPVPSAFRSAPFKASSETPILSSFWKKHNMGGDLAHAVALAKEKVDLNADADMMSPDIISDPNSPATPVGPGARMPAGNNYFPQAQSRKGFGSGTQRPRPAPIAPAPSRDYHMRSQLSSPQDLTSATLSPNTADVPGMISDHEDDDHSVSEEDTPQVEMPDAHRPIPTVVRNCSDEMEIDIEDEHVDVMGQRGVIIRRNSMLANESHGFRPAGSPSRKMGK</sequence>
<dbReference type="Pfam" id="PF25909">
    <property type="entry name" value="zf-C2H2_AHC1"/>
    <property type="match status" value="1"/>
</dbReference>
<dbReference type="OMA" id="IENEFNM"/>
<feature type="domain" description="AHC1-like C2H2 zinc-finger" evidence="2">
    <location>
        <begin position="343"/>
        <end position="402"/>
    </location>
</feature>
<feature type="region of interest" description="Disordered" evidence="1">
    <location>
        <begin position="109"/>
        <end position="166"/>
    </location>
</feature>
<protein>
    <recommendedName>
        <fullName evidence="2">AHC1-like C2H2 zinc-finger domain-containing protein</fullName>
    </recommendedName>
</protein>
<dbReference type="Proteomes" id="UP000016931">
    <property type="component" value="Unassembled WGS sequence"/>
</dbReference>
<dbReference type="GeneID" id="27904468"/>
<feature type="compositionally biased region" description="Polar residues" evidence="1">
    <location>
        <begin position="309"/>
        <end position="318"/>
    </location>
</feature>
<evidence type="ECO:0000313" key="4">
    <source>
        <dbReference type="Proteomes" id="UP000016931"/>
    </source>
</evidence>
<feature type="compositionally biased region" description="Polar residues" evidence="1">
    <location>
        <begin position="51"/>
        <end position="65"/>
    </location>
</feature>
<feature type="region of interest" description="Disordered" evidence="1">
    <location>
        <begin position="291"/>
        <end position="340"/>
    </location>
</feature>
<dbReference type="RefSeq" id="XP_016756758.1">
    <property type="nucleotide sequence ID" value="XM_016907331.1"/>
</dbReference>
<dbReference type="AlphaFoldDB" id="M3CWY7"/>
<accession>M3CWY7</accession>
<evidence type="ECO:0000313" key="3">
    <source>
        <dbReference type="EMBL" id="EMF08637.1"/>
    </source>
</evidence>